<accession>A0A2P8EEJ3</accession>
<comment type="caution">
    <text evidence="2">The sequence shown here is derived from an EMBL/GenBank/DDBJ whole genome shotgun (WGS) entry which is preliminary data.</text>
</comment>
<dbReference type="RefSeq" id="WP_106565926.1">
    <property type="nucleotide sequence ID" value="NZ_JAUVYL010000162.1"/>
</dbReference>
<dbReference type="OrthoDB" id="839186at2"/>
<keyword evidence="1" id="KW-0472">Membrane</keyword>
<protein>
    <submittedName>
        <fullName evidence="2">Uncharacterized protein</fullName>
    </submittedName>
</protein>
<dbReference type="Proteomes" id="UP000240708">
    <property type="component" value="Unassembled WGS sequence"/>
</dbReference>
<feature type="transmembrane region" description="Helical" evidence="1">
    <location>
        <begin position="12"/>
        <end position="31"/>
    </location>
</feature>
<keyword evidence="1" id="KW-1133">Transmembrane helix</keyword>
<proteinExistence type="predicted"/>
<dbReference type="EMBL" id="PYGF01000001">
    <property type="protein sequence ID" value="PSL07889.1"/>
    <property type="molecule type" value="Genomic_DNA"/>
</dbReference>
<sequence>MLLRLKKSKLSKVIVMALLVNFINLTANFYHASVMDSSLLRHQDPIDSLTELVLEFILEMDEETIPDTEIPHEKKKISDLKFHYLSKNLNSVEKVTFKERTYGEFYANLFESLKKDVNAPPPRMV</sequence>
<dbReference type="AlphaFoldDB" id="A0A2P8EEJ3"/>
<keyword evidence="3" id="KW-1185">Reference proteome</keyword>
<evidence type="ECO:0000313" key="2">
    <source>
        <dbReference type="EMBL" id="PSL07889.1"/>
    </source>
</evidence>
<keyword evidence="1" id="KW-0812">Transmembrane</keyword>
<evidence type="ECO:0000313" key="3">
    <source>
        <dbReference type="Proteomes" id="UP000240708"/>
    </source>
</evidence>
<evidence type="ECO:0000256" key="1">
    <source>
        <dbReference type="SAM" id="Phobius"/>
    </source>
</evidence>
<gene>
    <name evidence="2" type="ORF">CLV48_101828</name>
</gene>
<organism evidence="2 3">
    <name type="scientific">Cecembia rubra</name>
    <dbReference type="NCBI Taxonomy" id="1485585"/>
    <lineage>
        <taxon>Bacteria</taxon>
        <taxon>Pseudomonadati</taxon>
        <taxon>Bacteroidota</taxon>
        <taxon>Cytophagia</taxon>
        <taxon>Cytophagales</taxon>
        <taxon>Cyclobacteriaceae</taxon>
        <taxon>Cecembia</taxon>
    </lineage>
</organism>
<name>A0A2P8EEJ3_9BACT</name>
<reference evidence="2 3" key="1">
    <citation type="submission" date="2018-03" db="EMBL/GenBank/DDBJ databases">
        <title>Genomic Encyclopedia of Archaeal and Bacterial Type Strains, Phase II (KMG-II): from individual species to whole genera.</title>
        <authorList>
            <person name="Goeker M."/>
        </authorList>
    </citation>
    <scope>NUCLEOTIDE SEQUENCE [LARGE SCALE GENOMIC DNA]</scope>
    <source>
        <strain evidence="2 3">DSM 28057</strain>
    </source>
</reference>